<dbReference type="EMBL" id="BAAAMK010000011">
    <property type="protein sequence ID" value="GAA1966412.1"/>
    <property type="molecule type" value="Genomic_DNA"/>
</dbReference>
<evidence type="ECO:0000313" key="3">
    <source>
        <dbReference type="Proteomes" id="UP001499954"/>
    </source>
</evidence>
<evidence type="ECO:0000256" key="1">
    <source>
        <dbReference type="SAM" id="MobiDB-lite"/>
    </source>
</evidence>
<keyword evidence="3" id="KW-1185">Reference proteome</keyword>
<accession>A0ABN2RBG2</accession>
<dbReference type="SUPFAM" id="SSF48264">
    <property type="entry name" value="Cytochrome P450"/>
    <property type="match status" value="1"/>
</dbReference>
<gene>
    <name evidence="2" type="ORF">GCM10009717_36610</name>
</gene>
<sequence>MPITITQPSEVRRLLADASLLVPEADAASERASERFRSASSRFVNGAVHDRRRQLIEERLGTLSLPALADTAAALARRARTAPPHVVARTVPVACLATHLGFADPDGLPPLVGAVAAVYPTGEASDEADDAITRLLAAAPAIGSAEAAALDVQLLVQAHLATAALIEGALRTVAGEPSLSTRAALVLALHHAPPVPATRRVHPDGELVVLTLGDPAAAAVDTQGSEDAPLLAFGAGPRACPAPAHALAIASAVVEVLREREASGPPDAEPDDSRGHDEEPDHHRRLRDGRSR</sequence>
<proteinExistence type="predicted"/>
<evidence type="ECO:0008006" key="4">
    <source>
        <dbReference type="Google" id="ProtNLM"/>
    </source>
</evidence>
<organism evidence="2 3">
    <name type="scientific">Agromyces allii</name>
    <dbReference type="NCBI Taxonomy" id="393607"/>
    <lineage>
        <taxon>Bacteria</taxon>
        <taxon>Bacillati</taxon>
        <taxon>Actinomycetota</taxon>
        <taxon>Actinomycetes</taxon>
        <taxon>Micrococcales</taxon>
        <taxon>Microbacteriaceae</taxon>
        <taxon>Agromyces</taxon>
    </lineage>
</organism>
<reference evidence="2 3" key="1">
    <citation type="journal article" date="2019" name="Int. J. Syst. Evol. Microbiol.">
        <title>The Global Catalogue of Microorganisms (GCM) 10K type strain sequencing project: providing services to taxonomists for standard genome sequencing and annotation.</title>
        <authorList>
            <consortium name="The Broad Institute Genomics Platform"/>
            <consortium name="The Broad Institute Genome Sequencing Center for Infectious Disease"/>
            <person name="Wu L."/>
            <person name="Ma J."/>
        </authorList>
    </citation>
    <scope>NUCLEOTIDE SEQUENCE [LARGE SCALE GENOMIC DNA]</scope>
    <source>
        <strain evidence="2 3">JCM 13584</strain>
    </source>
</reference>
<comment type="caution">
    <text evidence="2">The sequence shown here is derived from an EMBL/GenBank/DDBJ whole genome shotgun (WGS) entry which is preliminary data.</text>
</comment>
<feature type="compositionally biased region" description="Basic and acidic residues" evidence="1">
    <location>
        <begin position="271"/>
        <end position="292"/>
    </location>
</feature>
<name>A0ABN2RBG2_9MICO</name>
<evidence type="ECO:0000313" key="2">
    <source>
        <dbReference type="EMBL" id="GAA1966412.1"/>
    </source>
</evidence>
<dbReference type="Proteomes" id="UP001499954">
    <property type="component" value="Unassembled WGS sequence"/>
</dbReference>
<feature type="region of interest" description="Disordered" evidence="1">
    <location>
        <begin position="258"/>
        <end position="292"/>
    </location>
</feature>
<dbReference type="RefSeq" id="WP_157414416.1">
    <property type="nucleotide sequence ID" value="NZ_BAAAMK010000011.1"/>
</dbReference>
<dbReference type="InterPro" id="IPR017972">
    <property type="entry name" value="Cyt_P450_CS"/>
</dbReference>
<dbReference type="PROSITE" id="PS00086">
    <property type="entry name" value="CYTOCHROME_P450"/>
    <property type="match status" value="1"/>
</dbReference>
<dbReference type="InterPro" id="IPR036396">
    <property type="entry name" value="Cyt_P450_sf"/>
</dbReference>
<protein>
    <recommendedName>
        <fullName evidence="4">Cytochrome P450</fullName>
    </recommendedName>
</protein>